<evidence type="ECO:0000313" key="7">
    <source>
        <dbReference type="EMBL" id="CAE78041.1"/>
    </source>
</evidence>
<dbReference type="EMBL" id="BX842655">
    <property type="protein sequence ID" value="CAE78041.1"/>
    <property type="molecule type" value="Genomic_DNA"/>
</dbReference>
<evidence type="ECO:0000256" key="3">
    <source>
        <dbReference type="PIRSR" id="PIRSR603782-1"/>
    </source>
</evidence>
<feature type="binding site" evidence="3">
    <location>
        <position position="93"/>
    </location>
    <ligand>
        <name>Cu cation</name>
        <dbReference type="ChEBI" id="CHEBI:23378"/>
    </ligand>
</feature>
<dbReference type="CDD" id="cd02968">
    <property type="entry name" value="SCO"/>
    <property type="match status" value="1"/>
</dbReference>
<keyword evidence="5" id="KW-0472">Membrane</keyword>
<dbReference type="PROSITE" id="PS51352">
    <property type="entry name" value="THIOREDOXIN_2"/>
    <property type="match status" value="1"/>
</dbReference>
<dbReference type="KEGG" id="bba:Bd3223"/>
<feature type="disulfide bond" description="Redox-active" evidence="4">
    <location>
        <begin position="89"/>
        <end position="93"/>
    </location>
</feature>
<feature type="binding site" evidence="3">
    <location>
        <position position="89"/>
    </location>
    <ligand>
        <name>Cu cation</name>
        <dbReference type="ChEBI" id="CHEBI:23378"/>
    </ligand>
</feature>
<keyword evidence="4" id="KW-1015">Disulfide bond</keyword>
<protein>
    <submittedName>
        <fullName evidence="7">Sco1/SenC family protein</fullName>
    </submittedName>
</protein>
<dbReference type="PANTHER" id="PTHR12151:SF25">
    <property type="entry name" value="LINALOOL DEHYDRATASE_ISOMERASE DOMAIN-CONTAINING PROTEIN"/>
    <property type="match status" value="1"/>
</dbReference>
<dbReference type="InterPro" id="IPR003782">
    <property type="entry name" value="SCO1/SenC"/>
</dbReference>
<dbReference type="Pfam" id="PF02630">
    <property type="entry name" value="SCO1-SenC"/>
    <property type="match status" value="1"/>
</dbReference>
<dbReference type="PANTHER" id="PTHR12151">
    <property type="entry name" value="ELECTRON TRANSPORT PROTIN SCO1/SENC FAMILY MEMBER"/>
    <property type="match status" value="1"/>
</dbReference>
<evidence type="ECO:0000313" key="8">
    <source>
        <dbReference type="Proteomes" id="UP000008080"/>
    </source>
</evidence>
<sequence>MMLRLTFYTLANRTENSITGGMKTSIKTQLIRSLVAALTALGLLAFLLWYTQRPPTLGGDFKLNHNGKTWQFSENAKKLNLLYVGYAKCPDVCPMALSYSAQAFKQLTEKERENVQLIFISVDAENDTAESVSVYAHQFNPEFIGLTGTTAEIDAAIKPFGASYIVEKDPKSYLGYSISHTDRVFVLNKKGIVVESIQSPRSADEIITKIKENL</sequence>
<dbReference type="eggNOG" id="COG1999">
    <property type="taxonomic scope" value="Bacteria"/>
</dbReference>
<feature type="domain" description="Thioredoxin" evidence="6">
    <location>
        <begin position="52"/>
        <end position="214"/>
    </location>
</feature>
<dbReference type="Gene3D" id="3.40.30.10">
    <property type="entry name" value="Glutaredoxin"/>
    <property type="match status" value="1"/>
</dbReference>
<evidence type="ECO:0000259" key="6">
    <source>
        <dbReference type="PROSITE" id="PS51352"/>
    </source>
</evidence>
<evidence type="ECO:0000256" key="2">
    <source>
        <dbReference type="ARBA" id="ARBA00023008"/>
    </source>
</evidence>
<keyword evidence="5" id="KW-1133">Transmembrane helix</keyword>
<keyword evidence="3" id="KW-0479">Metal-binding</keyword>
<keyword evidence="5" id="KW-0812">Transmembrane</keyword>
<dbReference type="InterPro" id="IPR013766">
    <property type="entry name" value="Thioredoxin_domain"/>
</dbReference>
<dbReference type="STRING" id="264462.Bd3223"/>
<dbReference type="Proteomes" id="UP000008080">
    <property type="component" value="Chromosome"/>
</dbReference>
<dbReference type="SUPFAM" id="SSF52833">
    <property type="entry name" value="Thioredoxin-like"/>
    <property type="match status" value="1"/>
</dbReference>
<keyword evidence="2 3" id="KW-0186">Copper</keyword>
<reference evidence="7 8" key="1">
    <citation type="journal article" date="2004" name="Science">
        <title>A predator unmasked: life cycle of Bdellovibrio bacteriovorus from a genomic perspective.</title>
        <authorList>
            <person name="Rendulic S."/>
            <person name="Jagtap P."/>
            <person name="Rosinus A."/>
            <person name="Eppinger M."/>
            <person name="Baar C."/>
            <person name="Lanz C."/>
            <person name="Keller H."/>
            <person name="Lambert C."/>
            <person name="Evans K.J."/>
            <person name="Goesmann A."/>
            <person name="Meyer F."/>
            <person name="Sockett R.E."/>
            <person name="Schuster S.C."/>
        </authorList>
    </citation>
    <scope>NUCLEOTIDE SEQUENCE [LARGE SCALE GENOMIC DNA]</scope>
    <source>
        <strain evidence="8">ATCC 15356 / DSM 50701 / NCIMB 9529 / HD100</strain>
    </source>
</reference>
<evidence type="ECO:0000256" key="1">
    <source>
        <dbReference type="ARBA" id="ARBA00010996"/>
    </source>
</evidence>
<dbReference type="InterPro" id="IPR036249">
    <property type="entry name" value="Thioredoxin-like_sf"/>
</dbReference>
<accession>Q6MID8</accession>
<feature type="transmembrane region" description="Helical" evidence="5">
    <location>
        <begin position="30"/>
        <end position="50"/>
    </location>
</feature>
<gene>
    <name evidence="7" type="ordered locus">Bd3223</name>
</gene>
<proteinExistence type="inferred from homology"/>
<organism evidence="7 8">
    <name type="scientific">Bdellovibrio bacteriovorus (strain ATCC 15356 / DSM 50701 / NCIMB 9529 / HD100)</name>
    <dbReference type="NCBI Taxonomy" id="264462"/>
    <lineage>
        <taxon>Bacteria</taxon>
        <taxon>Pseudomonadati</taxon>
        <taxon>Bdellovibrionota</taxon>
        <taxon>Bdellovibrionia</taxon>
        <taxon>Bdellovibrionales</taxon>
        <taxon>Pseudobdellovibrionaceae</taxon>
        <taxon>Bdellovibrio</taxon>
    </lineage>
</organism>
<evidence type="ECO:0000256" key="4">
    <source>
        <dbReference type="PIRSR" id="PIRSR603782-2"/>
    </source>
</evidence>
<dbReference type="HOGENOM" id="CLU_050131_3_3_7"/>
<dbReference type="AlphaFoldDB" id="Q6MID8"/>
<name>Q6MID8_BDEBA</name>
<evidence type="ECO:0000256" key="5">
    <source>
        <dbReference type="SAM" id="Phobius"/>
    </source>
</evidence>
<keyword evidence="8" id="KW-1185">Reference proteome</keyword>
<comment type="similarity">
    <text evidence="1">Belongs to the SCO1/2 family.</text>
</comment>
<feature type="binding site" evidence="3">
    <location>
        <position position="180"/>
    </location>
    <ligand>
        <name>Cu cation</name>
        <dbReference type="ChEBI" id="CHEBI:23378"/>
    </ligand>
</feature>
<dbReference type="GO" id="GO:0046872">
    <property type="term" value="F:metal ion binding"/>
    <property type="evidence" value="ECO:0007669"/>
    <property type="project" value="UniProtKB-KW"/>
</dbReference>